<evidence type="ECO:0008006" key="6">
    <source>
        <dbReference type="Google" id="ProtNLM"/>
    </source>
</evidence>
<protein>
    <recommendedName>
        <fullName evidence="6">EF-hand domain-containing protein</fullName>
    </recommendedName>
</protein>
<dbReference type="EMBL" id="CP136925">
    <property type="protein sequence ID" value="WXA12427.1"/>
    <property type="molecule type" value="Genomic_DNA"/>
</dbReference>
<evidence type="ECO:0000313" key="5">
    <source>
        <dbReference type="Proteomes" id="UP001368318"/>
    </source>
</evidence>
<accession>A0AAU6NYZ2</accession>
<keyword evidence="2" id="KW-0732">Signal</keyword>
<feature type="region of interest" description="Disordered" evidence="1">
    <location>
        <begin position="109"/>
        <end position="131"/>
    </location>
</feature>
<sequence length="131" mass="15566">MKNTIILILITFLICSSQLQAQNLVLPKNPETNKCYANSFDYNKKFEWKEVDCSKVQGKKTFNTKKQLIKKEQRKLKMIAYQKKLINLDYDVDANGILDKKTIKAHNKFIKKKEKEKKRKLRAEKKKRKSE</sequence>
<evidence type="ECO:0000256" key="1">
    <source>
        <dbReference type="SAM" id="MobiDB-lite"/>
    </source>
</evidence>
<evidence type="ECO:0000313" key="4">
    <source>
        <dbReference type="EMBL" id="WXA12427.1"/>
    </source>
</evidence>
<name>A0AAU6NYZ2_9FLAO</name>
<dbReference type="Proteomes" id="UP001368318">
    <property type="component" value="Chromosome"/>
</dbReference>
<reference evidence="3 5" key="1">
    <citation type="submission" date="2023-10" db="EMBL/GenBank/DDBJ databases">
        <title>Culture-based analysis of two novel bacteria associated with mangrove crab gills.</title>
        <authorList>
            <person name="Yang X."/>
            <person name="Garuglieri E."/>
            <person name="Van Goethem M.W."/>
            <person name="Fusi M."/>
            <person name="Marasco R."/>
            <person name="Daffonchio D.G."/>
        </authorList>
    </citation>
    <scope>NUCLEOTIDE SEQUENCE [LARGE SCALE GENOMIC DNA]</scope>
    <source>
        <strain evidence="4">UG2-1</strain>
        <strain evidence="3">UG2-2</strain>
        <strain evidence="5">UG2_2</strain>
    </source>
</reference>
<dbReference type="KEGG" id="mcaa:R3L15_09855"/>
<dbReference type="AlphaFoldDB" id="A0AAU6NYZ2"/>
<gene>
    <name evidence="4" type="ORF">R3L15_09855</name>
    <name evidence="3" type="ORF">R3L16_11730</name>
</gene>
<evidence type="ECO:0000313" key="3">
    <source>
        <dbReference type="EMBL" id="WXA02411.1"/>
    </source>
</evidence>
<feature type="signal peptide" evidence="2">
    <location>
        <begin position="1"/>
        <end position="21"/>
    </location>
</feature>
<evidence type="ECO:0000256" key="2">
    <source>
        <dbReference type="SAM" id="SignalP"/>
    </source>
</evidence>
<dbReference type="EMBL" id="CP136924">
    <property type="protein sequence ID" value="WXA02411.1"/>
    <property type="molecule type" value="Genomic_DNA"/>
</dbReference>
<dbReference type="RefSeq" id="WP_338731430.1">
    <property type="nucleotide sequence ID" value="NZ_CP136924.1"/>
</dbReference>
<organism evidence="3 5">
    <name type="scientific">Mangrovimonas cancribranchiae</name>
    <dbReference type="NCBI Taxonomy" id="3080055"/>
    <lineage>
        <taxon>Bacteria</taxon>
        <taxon>Pseudomonadati</taxon>
        <taxon>Bacteroidota</taxon>
        <taxon>Flavobacteriia</taxon>
        <taxon>Flavobacteriales</taxon>
        <taxon>Flavobacteriaceae</taxon>
        <taxon>Mangrovimonas</taxon>
    </lineage>
</organism>
<keyword evidence="5" id="KW-1185">Reference proteome</keyword>
<feature type="chain" id="PRO_5044712805" description="EF-hand domain-containing protein" evidence="2">
    <location>
        <begin position="22"/>
        <end position="131"/>
    </location>
</feature>
<proteinExistence type="predicted"/>